<keyword evidence="1" id="KW-1133">Transmembrane helix</keyword>
<feature type="transmembrane region" description="Helical" evidence="1">
    <location>
        <begin position="16"/>
        <end position="36"/>
    </location>
</feature>
<reference evidence="3 4" key="1">
    <citation type="journal article" date="2013" name="Genome Announc.">
        <title>Genome Sequence of the Sulfate-Reducing Bacterium Desulfotomaculum hydrothermale Lam5(T).</title>
        <authorList>
            <person name="Amin O."/>
            <person name="Fardeau M.L."/>
            <person name="Valette O."/>
            <person name="Hirschler-Rea A."/>
            <person name="Barbe V."/>
            <person name="Medigue C."/>
            <person name="Vacherie B."/>
            <person name="Ollivier B."/>
            <person name="Bertin P.N."/>
            <person name="Dolla A."/>
        </authorList>
    </citation>
    <scope>NUCLEOTIDE SEQUENCE [LARGE SCALE GENOMIC DNA]</scope>
    <source>
        <strain evidence="4">Lam5 / DSM 18033</strain>
    </source>
</reference>
<dbReference type="eggNOG" id="COG4961">
    <property type="taxonomic scope" value="Bacteria"/>
</dbReference>
<dbReference type="STRING" id="1121428.DESHY_10187"/>
<dbReference type="RefSeq" id="WP_008409726.1">
    <property type="nucleotide sequence ID" value="NZ_CAOS01000001.1"/>
</dbReference>
<feature type="domain" description="Putative Flp pilus-assembly TadG-like N-terminal" evidence="2">
    <location>
        <begin position="19"/>
        <end position="62"/>
    </location>
</feature>
<sequence length="313" mass="33614">MKIKLLAQKLLKDEQGLAVVLVSLAMTVLIGALALVTDFGLVAFNKSKLANAADAAALAGVQELPENPALASQIAQSYAQANGLQVNQVEVKLVPDLDSSQYVGVQVIASKTVEYVLGKIWGFSSLQLQSQATAQVMPITSVYGAAPLFIPDTQPLVFGQPYTLRSKDADFGPGNFGALDFPNSAGAKDFSYYLANGYEGIIKVSYEIDTLTGVKKQKTIEGISQRIAKCTHNCTHEHFQPDCPRLLKLPVVHYDQLNGHKPVTVVGFAAFLVDDVRDAGSIEITGRFVKTLAEGEGSLNQVDYGLRTAKLVQ</sequence>
<evidence type="ECO:0000256" key="1">
    <source>
        <dbReference type="SAM" id="Phobius"/>
    </source>
</evidence>
<dbReference type="Pfam" id="PF13400">
    <property type="entry name" value="Tad"/>
    <property type="match status" value="1"/>
</dbReference>
<keyword evidence="1" id="KW-0812">Transmembrane</keyword>
<dbReference type="InterPro" id="IPR028087">
    <property type="entry name" value="Tad_N"/>
</dbReference>
<dbReference type="AlphaFoldDB" id="K8DWY8"/>
<name>K8DWY8_9FIRM</name>
<evidence type="ECO:0000313" key="4">
    <source>
        <dbReference type="Proteomes" id="UP000009315"/>
    </source>
</evidence>
<dbReference type="OrthoDB" id="5447051at2"/>
<comment type="caution">
    <text evidence="3">The sequence shown here is derived from an EMBL/GenBank/DDBJ whole genome shotgun (WGS) entry which is preliminary data.</text>
</comment>
<keyword evidence="1" id="KW-0472">Membrane</keyword>
<organism evidence="3 4">
    <name type="scientific">Desulforamulus hydrothermalis Lam5 = DSM 18033</name>
    <dbReference type="NCBI Taxonomy" id="1121428"/>
    <lineage>
        <taxon>Bacteria</taxon>
        <taxon>Bacillati</taxon>
        <taxon>Bacillota</taxon>
        <taxon>Clostridia</taxon>
        <taxon>Eubacteriales</taxon>
        <taxon>Peptococcaceae</taxon>
        <taxon>Desulforamulus</taxon>
    </lineage>
</organism>
<proteinExistence type="predicted"/>
<accession>K8DWY8</accession>
<dbReference type="EMBL" id="CAOS01000001">
    <property type="protein sequence ID" value="CCO07027.1"/>
    <property type="molecule type" value="Genomic_DNA"/>
</dbReference>
<protein>
    <recommendedName>
        <fullName evidence="2">Putative Flp pilus-assembly TadG-like N-terminal domain-containing protein</fullName>
    </recommendedName>
</protein>
<gene>
    <name evidence="3" type="ORF">DESHY_10187</name>
</gene>
<evidence type="ECO:0000313" key="3">
    <source>
        <dbReference type="EMBL" id="CCO07027.1"/>
    </source>
</evidence>
<evidence type="ECO:0000259" key="2">
    <source>
        <dbReference type="Pfam" id="PF13400"/>
    </source>
</evidence>
<keyword evidence="4" id="KW-1185">Reference proteome</keyword>
<dbReference type="Proteomes" id="UP000009315">
    <property type="component" value="Unassembled WGS sequence"/>
</dbReference>